<dbReference type="PROSITE" id="PS50157">
    <property type="entry name" value="ZINC_FINGER_C2H2_2"/>
    <property type="match status" value="1"/>
</dbReference>
<gene>
    <name evidence="11" type="ORF">C8A00DRAFT_36761</name>
</gene>
<keyword evidence="12" id="KW-1185">Reference proteome</keyword>
<dbReference type="PROSITE" id="PS00028">
    <property type="entry name" value="ZINC_FINGER_C2H2_1"/>
    <property type="match status" value="1"/>
</dbReference>
<accession>A0AAN6VGW7</accession>
<dbReference type="Pfam" id="PF00096">
    <property type="entry name" value="zf-C2H2"/>
    <property type="match status" value="1"/>
</dbReference>
<evidence type="ECO:0000256" key="3">
    <source>
        <dbReference type="ARBA" id="ARBA00022771"/>
    </source>
</evidence>
<evidence type="ECO:0000256" key="8">
    <source>
        <dbReference type="PROSITE-ProRule" id="PRU00042"/>
    </source>
</evidence>
<comment type="caution">
    <text evidence="11">The sequence shown here is derived from an EMBL/GenBank/DDBJ whole genome shotgun (WGS) entry which is preliminary data.</text>
</comment>
<name>A0AAN6VGW7_9PEZI</name>
<sequence>MADLGTANQDRNVARRLNFRTPGRPVATQQDNNDNEVTFMGRDEFSHFFATINLRRFTKTTTPGFQQGLYGGSAEDPRLAKLQCPNQKFGCKYEVAAVLFLDMHLKTCPFTSPEYLATLLFACEEPDCGKSFATKDSLRDHMYSIHNFKPRTYSEPDCTSTEVFTTRRDLLHHVAKHHSGWTPQACPVPDCDTKLVYKLRESFKRHLKRKHADLGVEELAKYMPDKRRPRGPRATSSRRYIPVGEHIASQNSPPRAAREAGNNSAENPYVITSGSEEE</sequence>
<dbReference type="PANTHER" id="PTHR46179">
    <property type="entry name" value="ZINC FINGER PROTEIN"/>
    <property type="match status" value="1"/>
</dbReference>
<dbReference type="InterPro" id="IPR051061">
    <property type="entry name" value="Zinc_finger_trans_reg"/>
</dbReference>
<evidence type="ECO:0000256" key="7">
    <source>
        <dbReference type="ARBA" id="ARBA00023242"/>
    </source>
</evidence>
<reference evidence="11" key="1">
    <citation type="journal article" date="2023" name="Mol. Phylogenet. Evol.">
        <title>Genome-scale phylogeny and comparative genomics of the fungal order Sordariales.</title>
        <authorList>
            <person name="Hensen N."/>
            <person name="Bonometti L."/>
            <person name="Westerberg I."/>
            <person name="Brannstrom I.O."/>
            <person name="Guillou S."/>
            <person name="Cros-Aarteil S."/>
            <person name="Calhoun S."/>
            <person name="Haridas S."/>
            <person name="Kuo A."/>
            <person name="Mondo S."/>
            <person name="Pangilinan J."/>
            <person name="Riley R."/>
            <person name="LaButti K."/>
            <person name="Andreopoulos B."/>
            <person name="Lipzen A."/>
            <person name="Chen C."/>
            <person name="Yan M."/>
            <person name="Daum C."/>
            <person name="Ng V."/>
            <person name="Clum A."/>
            <person name="Steindorff A."/>
            <person name="Ohm R.A."/>
            <person name="Martin F."/>
            <person name="Silar P."/>
            <person name="Natvig D.O."/>
            <person name="Lalanne C."/>
            <person name="Gautier V."/>
            <person name="Ament-Velasquez S.L."/>
            <person name="Kruys A."/>
            <person name="Hutchinson M.I."/>
            <person name="Powell A.J."/>
            <person name="Barry K."/>
            <person name="Miller A.N."/>
            <person name="Grigoriev I.V."/>
            <person name="Debuchy R."/>
            <person name="Gladieux P."/>
            <person name="Hiltunen Thoren M."/>
            <person name="Johannesson H."/>
        </authorList>
    </citation>
    <scope>NUCLEOTIDE SEQUENCE</scope>
    <source>
        <strain evidence="11">CBS 538.74</strain>
    </source>
</reference>
<keyword evidence="6" id="KW-0804">Transcription</keyword>
<dbReference type="EMBL" id="MU857059">
    <property type="protein sequence ID" value="KAK4150626.1"/>
    <property type="molecule type" value="Genomic_DNA"/>
</dbReference>
<evidence type="ECO:0000256" key="9">
    <source>
        <dbReference type="SAM" id="MobiDB-lite"/>
    </source>
</evidence>
<keyword evidence="4" id="KW-0862">Zinc</keyword>
<feature type="domain" description="C2H2-type" evidence="10">
    <location>
        <begin position="121"/>
        <end position="151"/>
    </location>
</feature>
<keyword evidence="7" id="KW-0539">Nucleus</keyword>
<feature type="compositionally biased region" description="Polar residues" evidence="9">
    <location>
        <begin position="261"/>
        <end position="278"/>
    </location>
</feature>
<feature type="region of interest" description="Disordered" evidence="9">
    <location>
        <begin position="223"/>
        <end position="278"/>
    </location>
</feature>
<dbReference type="GO" id="GO:0006357">
    <property type="term" value="P:regulation of transcription by RNA polymerase II"/>
    <property type="evidence" value="ECO:0007669"/>
    <property type="project" value="TreeGrafter"/>
</dbReference>
<dbReference type="PANTHER" id="PTHR46179:SF13">
    <property type="entry name" value="C2H2-TYPE DOMAIN-CONTAINING PROTEIN"/>
    <property type="match status" value="1"/>
</dbReference>
<dbReference type="InterPro" id="IPR013087">
    <property type="entry name" value="Znf_C2H2_type"/>
</dbReference>
<reference evidence="11" key="2">
    <citation type="submission" date="2023-05" db="EMBL/GenBank/DDBJ databases">
        <authorList>
            <consortium name="Lawrence Berkeley National Laboratory"/>
            <person name="Steindorff A."/>
            <person name="Hensen N."/>
            <person name="Bonometti L."/>
            <person name="Westerberg I."/>
            <person name="Brannstrom I.O."/>
            <person name="Guillou S."/>
            <person name="Cros-Aarteil S."/>
            <person name="Calhoun S."/>
            <person name="Haridas S."/>
            <person name="Kuo A."/>
            <person name="Mondo S."/>
            <person name="Pangilinan J."/>
            <person name="Riley R."/>
            <person name="Labutti K."/>
            <person name="Andreopoulos B."/>
            <person name="Lipzen A."/>
            <person name="Chen C."/>
            <person name="Yanf M."/>
            <person name="Daum C."/>
            <person name="Ng V."/>
            <person name="Clum A."/>
            <person name="Ohm R."/>
            <person name="Martin F."/>
            <person name="Silar P."/>
            <person name="Natvig D."/>
            <person name="Lalanne C."/>
            <person name="Gautier V."/>
            <person name="Ament-Velasquez S.L."/>
            <person name="Kruys A."/>
            <person name="Hutchinson M.I."/>
            <person name="Powell A.J."/>
            <person name="Barry K."/>
            <person name="Miller A.N."/>
            <person name="Grigoriev I.V."/>
            <person name="Debuchy R."/>
            <person name="Gladieux P."/>
            <person name="Thoren M.H."/>
            <person name="Johannesson H."/>
        </authorList>
    </citation>
    <scope>NUCLEOTIDE SEQUENCE</scope>
    <source>
        <strain evidence="11">CBS 538.74</strain>
    </source>
</reference>
<dbReference type="Gene3D" id="3.30.160.60">
    <property type="entry name" value="Classic Zinc Finger"/>
    <property type="match status" value="1"/>
</dbReference>
<dbReference type="SMART" id="SM00355">
    <property type="entry name" value="ZnF_C2H2"/>
    <property type="match status" value="3"/>
</dbReference>
<dbReference type="Proteomes" id="UP001302745">
    <property type="component" value="Unassembled WGS sequence"/>
</dbReference>
<keyword evidence="3 8" id="KW-0863">Zinc-finger</keyword>
<evidence type="ECO:0000256" key="4">
    <source>
        <dbReference type="ARBA" id="ARBA00022833"/>
    </source>
</evidence>
<evidence type="ECO:0000256" key="5">
    <source>
        <dbReference type="ARBA" id="ARBA00023015"/>
    </source>
</evidence>
<evidence type="ECO:0000256" key="1">
    <source>
        <dbReference type="ARBA" id="ARBA00004123"/>
    </source>
</evidence>
<evidence type="ECO:0000259" key="10">
    <source>
        <dbReference type="PROSITE" id="PS50157"/>
    </source>
</evidence>
<evidence type="ECO:0000256" key="6">
    <source>
        <dbReference type="ARBA" id="ARBA00023163"/>
    </source>
</evidence>
<keyword evidence="5" id="KW-0805">Transcription regulation</keyword>
<protein>
    <recommendedName>
        <fullName evidence="10">C2H2-type domain-containing protein</fullName>
    </recommendedName>
</protein>
<comment type="subcellular location">
    <subcellularLocation>
        <location evidence="1">Nucleus</location>
    </subcellularLocation>
</comment>
<organism evidence="11 12">
    <name type="scientific">Chaetomidium leptoderma</name>
    <dbReference type="NCBI Taxonomy" id="669021"/>
    <lineage>
        <taxon>Eukaryota</taxon>
        <taxon>Fungi</taxon>
        <taxon>Dikarya</taxon>
        <taxon>Ascomycota</taxon>
        <taxon>Pezizomycotina</taxon>
        <taxon>Sordariomycetes</taxon>
        <taxon>Sordariomycetidae</taxon>
        <taxon>Sordariales</taxon>
        <taxon>Chaetomiaceae</taxon>
        <taxon>Chaetomidium</taxon>
    </lineage>
</organism>
<dbReference type="GO" id="GO:0008270">
    <property type="term" value="F:zinc ion binding"/>
    <property type="evidence" value="ECO:0007669"/>
    <property type="project" value="UniProtKB-KW"/>
</dbReference>
<evidence type="ECO:0000313" key="11">
    <source>
        <dbReference type="EMBL" id="KAK4150626.1"/>
    </source>
</evidence>
<dbReference type="AlphaFoldDB" id="A0AAN6VGW7"/>
<dbReference type="GO" id="GO:0005634">
    <property type="term" value="C:nucleus"/>
    <property type="evidence" value="ECO:0007669"/>
    <property type="project" value="UniProtKB-SubCell"/>
</dbReference>
<evidence type="ECO:0000313" key="12">
    <source>
        <dbReference type="Proteomes" id="UP001302745"/>
    </source>
</evidence>
<evidence type="ECO:0000256" key="2">
    <source>
        <dbReference type="ARBA" id="ARBA00022723"/>
    </source>
</evidence>
<proteinExistence type="predicted"/>
<keyword evidence="2" id="KW-0479">Metal-binding</keyword>